<evidence type="ECO:0000313" key="2">
    <source>
        <dbReference type="Proteomes" id="UP001732700"/>
    </source>
</evidence>
<protein>
    <submittedName>
        <fullName evidence="1">Uncharacterized protein</fullName>
    </submittedName>
</protein>
<dbReference type="EnsemblPlants" id="AVESA.00010b.r2.4AG0604710.1">
    <property type="protein sequence ID" value="AVESA.00010b.r2.4AG0604710.1.CDS"/>
    <property type="gene ID" value="AVESA.00010b.r2.4AG0604710"/>
</dbReference>
<reference evidence="1" key="1">
    <citation type="submission" date="2021-05" db="EMBL/GenBank/DDBJ databases">
        <authorList>
            <person name="Scholz U."/>
            <person name="Mascher M."/>
            <person name="Fiebig A."/>
        </authorList>
    </citation>
    <scope>NUCLEOTIDE SEQUENCE [LARGE SCALE GENOMIC DNA]</scope>
</reference>
<dbReference type="Proteomes" id="UP001732700">
    <property type="component" value="Chromosome 4A"/>
</dbReference>
<accession>A0ACD5WAM6</accession>
<evidence type="ECO:0000313" key="1">
    <source>
        <dbReference type="EnsemblPlants" id="AVESA.00010b.r2.4AG0604710.1.CDS"/>
    </source>
</evidence>
<proteinExistence type="predicted"/>
<organism evidence="1 2">
    <name type="scientific">Avena sativa</name>
    <name type="common">Oat</name>
    <dbReference type="NCBI Taxonomy" id="4498"/>
    <lineage>
        <taxon>Eukaryota</taxon>
        <taxon>Viridiplantae</taxon>
        <taxon>Streptophyta</taxon>
        <taxon>Embryophyta</taxon>
        <taxon>Tracheophyta</taxon>
        <taxon>Spermatophyta</taxon>
        <taxon>Magnoliopsida</taxon>
        <taxon>Liliopsida</taxon>
        <taxon>Poales</taxon>
        <taxon>Poaceae</taxon>
        <taxon>BOP clade</taxon>
        <taxon>Pooideae</taxon>
        <taxon>Poodae</taxon>
        <taxon>Poeae</taxon>
        <taxon>Poeae Chloroplast Group 1 (Aveneae type)</taxon>
        <taxon>Aveninae</taxon>
        <taxon>Avena</taxon>
    </lineage>
</organism>
<sequence length="430" mass="48947">MNPGSSRGPSRLSCFGIGRNFRSGQHRLMKITSFLRGKQKGMEVNQEMTMPFLTDELVVEILSRLPLKSFCRFKCVCKCWLAFSSDPHHSQKLPRTPTGLLYQKCDYGSAIHIARLPSSGRDIDTSLSFVPCHGNLRLMDCSNGLLLCCYEGFTKYFPDISHSIVCNPATEEWVALPPTQSGSDSDYHVMLCFDPLWSQHFYVVKFQKCSSQPGVHPLNETEIFSSQDFTWHSSLLKSEDGFHSRSHFIHGVLYVEHSSDHCVLAMEIDASDTCTQLVKRRTIQLPGLPFRSEMSPCCRGRVAQSSGVLCYAQQEIDGCVMQIWSLEGSLSERWVVKHRLNMVNAFGRDVLVHTDSSGSLWSDYYILAFDLDREVVILGEHGTWKFLLFTLNTRKVLKLRTPTTCELSEKFYYVPYYCKFPSLSASRDTR</sequence>
<keyword evidence="2" id="KW-1185">Reference proteome</keyword>
<reference evidence="1" key="2">
    <citation type="submission" date="2025-09" db="UniProtKB">
        <authorList>
            <consortium name="EnsemblPlants"/>
        </authorList>
    </citation>
    <scope>IDENTIFICATION</scope>
</reference>
<name>A0ACD5WAM6_AVESA</name>